<keyword evidence="2" id="KW-0808">Transferase</keyword>
<dbReference type="Proteomes" id="UP000509684">
    <property type="component" value="Chromosome"/>
</dbReference>
<dbReference type="Gene3D" id="3.40.50.2000">
    <property type="entry name" value="Glycogen Phosphorylase B"/>
    <property type="match status" value="2"/>
</dbReference>
<feature type="domain" description="Glycosyltransferase subfamily 4-like N-terminal" evidence="1">
    <location>
        <begin position="24"/>
        <end position="183"/>
    </location>
</feature>
<dbReference type="EMBL" id="JDST02000024">
    <property type="protein sequence ID" value="KFB77526.1"/>
    <property type="molecule type" value="Genomic_DNA"/>
</dbReference>
<sequence length="380" mass="41429">MRNSSGSAGLVQPSILHIILGMGVGGVEKGVHTIALGLHARGHRQGVACLEYMGALGSELLQTIPVWSCEADNRRSKLAAMRDLAERIRAFHPDVVHVRNCTAWIYAWFAWKLAGAPGRLVFSIHGLDWNGAIAPIRVFVYRWIARSTSTLLAVSSATADAFAAASGISRDRFRVIHSGVDTQFFRPREVPDWRRTADCVIGCVARLSQRKGHEYLLQAVARLRGKGRSGLRVVIIGDGPYRATLERLSFLLEITDCVTFVGEVHNVRDRLRAMNLFVLPSLSEGRPTSIMEAMATGLPVVATRVGAVDTLVAHGKTGLLVPPGDADALANALDQLLDDEGRQQTFGAEGRRVAESEFGAEHMITEYQRAYECEYAGSSV</sequence>
<dbReference type="InterPro" id="IPR028098">
    <property type="entry name" value="Glyco_trans_4-like_N"/>
</dbReference>
<organism evidence="2 4">
    <name type="scientific">Candidatus Accumulibacter cognatus</name>
    <dbReference type="NCBI Taxonomy" id="2954383"/>
    <lineage>
        <taxon>Bacteria</taxon>
        <taxon>Pseudomonadati</taxon>
        <taxon>Pseudomonadota</taxon>
        <taxon>Betaproteobacteria</taxon>
        <taxon>Candidatus Accumulibacter</taxon>
    </lineage>
</organism>
<protein>
    <submittedName>
        <fullName evidence="2">GDP-mannose-dependent alpha-(1-6)-phosphatidylinositol monomannoside mannosyltransferase</fullName>
        <ecNumber evidence="2">2.4.1.57</ecNumber>
    </submittedName>
    <submittedName>
        <fullName evidence="3">Glycosyltransferase family 4 protein</fullName>
    </submittedName>
</protein>
<evidence type="ECO:0000259" key="1">
    <source>
        <dbReference type="Pfam" id="PF13439"/>
    </source>
</evidence>
<dbReference type="SUPFAM" id="SSF53756">
    <property type="entry name" value="UDP-Glycosyltransferase/glycogen phosphorylase"/>
    <property type="match status" value="1"/>
</dbReference>
<dbReference type="CDD" id="cd03801">
    <property type="entry name" value="GT4_PimA-like"/>
    <property type="match status" value="1"/>
</dbReference>
<dbReference type="PANTHER" id="PTHR45947:SF3">
    <property type="entry name" value="SULFOQUINOVOSYL TRANSFERASE SQD2"/>
    <property type="match status" value="1"/>
</dbReference>
<dbReference type="Proteomes" id="UP000021315">
    <property type="component" value="Unassembled WGS sequence"/>
</dbReference>
<proteinExistence type="predicted"/>
<dbReference type="KEGG" id="acog:HWD57_11700"/>
<evidence type="ECO:0000313" key="5">
    <source>
        <dbReference type="Proteomes" id="UP000509684"/>
    </source>
</evidence>
<name>A0A080M971_9PROT</name>
<keyword evidence="2" id="KW-0328">Glycosyltransferase</keyword>
<dbReference type="RefSeq" id="WP_273704412.1">
    <property type="nucleotide sequence ID" value="NZ_JDST02000024.1"/>
</dbReference>
<reference evidence="3" key="3">
    <citation type="submission" date="2020-06" db="EMBL/GenBank/DDBJ databases">
        <authorList>
            <person name="Arumugam K."/>
            <person name="Besarab I."/>
            <person name="Haryono M."/>
            <person name="Bagci C."/>
            <person name="Beier S."/>
            <person name="Buchfink B."/>
            <person name="Gorska A."/>
            <person name="Qiu G."/>
            <person name="Huson D.H."/>
            <person name="Williams R.B."/>
        </authorList>
    </citation>
    <scope>NUCLEOTIDE SEQUENCE</scope>
    <source>
        <strain evidence="3">SSA1</strain>
    </source>
</reference>
<dbReference type="InterPro" id="IPR050194">
    <property type="entry name" value="Glycosyltransferase_grp1"/>
</dbReference>
<dbReference type="Pfam" id="PF13692">
    <property type="entry name" value="Glyco_trans_1_4"/>
    <property type="match status" value="1"/>
</dbReference>
<keyword evidence="4" id="KW-1185">Reference proteome</keyword>
<dbReference type="Pfam" id="PF13439">
    <property type="entry name" value="Glyco_transf_4"/>
    <property type="match status" value="1"/>
</dbReference>
<dbReference type="AlphaFoldDB" id="A0A080M971"/>
<dbReference type="STRING" id="1453999.AW06_001385"/>
<accession>A0A080M971</accession>
<reference evidence="3 5" key="2">
    <citation type="journal article" date="2019" name="Microbiome">
        <title>Annotated bacterial chromosomes from frame-shift-corrected long-read metagenomic data.</title>
        <authorList>
            <person name="Arumugam K."/>
            <person name="Bagci C."/>
            <person name="Bessarab I."/>
            <person name="Beier S."/>
            <person name="Buchfink B."/>
            <person name="Gorska A."/>
            <person name="Qiu G."/>
            <person name="Huson D.H."/>
            <person name="Williams R.B.H."/>
        </authorList>
    </citation>
    <scope>NUCLEOTIDE SEQUENCE [LARGE SCALE GENOMIC DNA]</scope>
    <source>
        <strain evidence="3">SSA1</strain>
    </source>
</reference>
<dbReference type="EC" id="2.4.1.57" evidence="2"/>
<evidence type="ECO:0000313" key="2">
    <source>
        <dbReference type="EMBL" id="KFB77526.1"/>
    </source>
</evidence>
<evidence type="ECO:0000313" key="4">
    <source>
        <dbReference type="Proteomes" id="UP000021315"/>
    </source>
</evidence>
<dbReference type="EMBL" id="CP058708">
    <property type="protein sequence ID" value="QLH50374.1"/>
    <property type="molecule type" value="Genomic_DNA"/>
</dbReference>
<dbReference type="PANTHER" id="PTHR45947">
    <property type="entry name" value="SULFOQUINOVOSYL TRANSFERASE SQD2"/>
    <property type="match status" value="1"/>
</dbReference>
<evidence type="ECO:0000313" key="3">
    <source>
        <dbReference type="EMBL" id="QLH50374.1"/>
    </source>
</evidence>
<accession>A0A7D5NB21</accession>
<dbReference type="GO" id="GO:0016758">
    <property type="term" value="F:hexosyltransferase activity"/>
    <property type="evidence" value="ECO:0007669"/>
    <property type="project" value="TreeGrafter"/>
</dbReference>
<reference evidence="2 4" key="1">
    <citation type="submission" date="2014-02" db="EMBL/GenBank/DDBJ databases">
        <title>Expanding our view of genomic diversity in Candidatus Accumulibacter clades.</title>
        <authorList>
            <person name="Skennerton C.T."/>
            <person name="Barr J.J."/>
            <person name="Slater F.R."/>
            <person name="Bond P.L."/>
            <person name="Tyson G.W."/>
        </authorList>
    </citation>
    <scope>NUCLEOTIDE SEQUENCE [LARGE SCALE GENOMIC DNA]</scope>
    <source>
        <strain evidence="4">SK-02</strain>
    </source>
</reference>
<gene>
    <name evidence="2" type="primary">pimB_3</name>
    <name evidence="2" type="ORF">AW06_001385</name>
    <name evidence="3" type="ORF">HWD57_11700</name>
</gene>